<evidence type="ECO:0000256" key="1">
    <source>
        <dbReference type="SAM" id="MobiDB-lite"/>
    </source>
</evidence>
<evidence type="ECO:0000313" key="2">
    <source>
        <dbReference type="EMBL" id="KAG5176537.1"/>
    </source>
</evidence>
<dbReference type="Proteomes" id="UP000664859">
    <property type="component" value="Unassembled WGS sequence"/>
</dbReference>
<keyword evidence="3" id="KW-1185">Reference proteome</keyword>
<feature type="region of interest" description="Disordered" evidence="1">
    <location>
        <begin position="1"/>
        <end position="44"/>
    </location>
</feature>
<protein>
    <submittedName>
        <fullName evidence="2">Uncharacterized protein</fullName>
    </submittedName>
</protein>
<name>A0A835YJJ8_9STRA</name>
<gene>
    <name evidence="2" type="ORF">JKP88DRAFT_216336</name>
</gene>
<feature type="region of interest" description="Disordered" evidence="1">
    <location>
        <begin position="83"/>
        <end position="157"/>
    </location>
</feature>
<dbReference type="AlphaFoldDB" id="A0A835YJJ8"/>
<comment type="caution">
    <text evidence="2">The sequence shown here is derived from an EMBL/GenBank/DDBJ whole genome shotgun (WGS) entry which is preliminary data.</text>
</comment>
<dbReference type="EMBL" id="JAFCMP010000536">
    <property type="protein sequence ID" value="KAG5176537.1"/>
    <property type="molecule type" value="Genomic_DNA"/>
</dbReference>
<accession>A0A835YJJ8</accession>
<feature type="compositionally biased region" description="Gly residues" evidence="1">
    <location>
        <begin position="101"/>
        <end position="113"/>
    </location>
</feature>
<feature type="compositionally biased region" description="Low complexity" evidence="1">
    <location>
        <begin position="114"/>
        <end position="147"/>
    </location>
</feature>
<proteinExistence type="predicted"/>
<feature type="region of interest" description="Disordered" evidence="1">
    <location>
        <begin position="199"/>
        <end position="219"/>
    </location>
</feature>
<sequence length="263" mass="26297">MVTLSSKSPPKPTLRKASGATKKLGARKLGAAKLSSGGGSEDLSLGGFEEAAAQAEAAKGSLQMPVASASKLSTGAASAAAGAPAGSLYRSPSESSSTQGTYGGSRYGGGSGAGSRRSSADSTYSASAYATKPDAAAYGGSSAYGASPTPAFDKDKYKNAKGIGSDMLNEQALAMDPEERARRTEMASRFTGATAIGSDAYFGREDGSGRARGGSAADDGLGELSQFVGRLGQSVASELKGVGVAANRLKDATRGILGDFQYR</sequence>
<reference evidence="2" key="1">
    <citation type="submission" date="2021-02" db="EMBL/GenBank/DDBJ databases">
        <title>First Annotated Genome of the Yellow-green Alga Tribonema minus.</title>
        <authorList>
            <person name="Mahan K.M."/>
        </authorList>
    </citation>
    <scope>NUCLEOTIDE SEQUENCE</scope>
    <source>
        <strain evidence="2">UTEX B ZZ1240</strain>
    </source>
</reference>
<organism evidence="2 3">
    <name type="scientific">Tribonema minus</name>
    <dbReference type="NCBI Taxonomy" id="303371"/>
    <lineage>
        <taxon>Eukaryota</taxon>
        <taxon>Sar</taxon>
        <taxon>Stramenopiles</taxon>
        <taxon>Ochrophyta</taxon>
        <taxon>PX clade</taxon>
        <taxon>Xanthophyceae</taxon>
        <taxon>Tribonematales</taxon>
        <taxon>Tribonemataceae</taxon>
        <taxon>Tribonema</taxon>
    </lineage>
</organism>
<feature type="compositionally biased region" description="Low complexity" evidence="1">
    <location>
        <begin position="19"/>
        <end position="44"/>
    </location>
</feature>
<evidence type="ECO:0000313" key="3">
    <source>
        <dbReference type="Proteomes" id="UP000664859"/>
    </source>
</evidence>